<keyword evidence="1" id="KW-0472">Membrane</keyword>
<feature type="transmembrane region" description="Helical" evidence="1">
    <location>
        <begin position="9"/>
        <end position="29"/>
    </location>
</feature>
<gene>
    <name evidence="2" type="ORF">BSL82_01865</name>
</gene>
<keyword evidence="3" id="KW-1185">Reference proteome</keyword>
<feature type="transmembrane region" description="Helical" evidence="1">
    <location>
        <begin position="35"/>
        <end position="53"/>
    </location>
</feature>
<accession>A0A1L3ZRE5</accession>
<dbReference type="KEGG" id="sphj:BSL82_01865"/>
<dbReference type="RefSeq" id="WP_072595778.1">
    <property type="nucleotide sequence ID" value="NZ_CP018221.1"/>
</dbReference>
<dbReference type="EMBL" id="CP018221">
    <property type="protein sequence ID" value="API58202.1"/>
    <property type="molecule type" value="Genomic_DNA"/>
</dbReference>
<reference evidence="3" key="1">
    <citation type="submission" date="2016-11" db="EMBL/GenBank/DDBJ databases">
        <title>Complete Genome Sequence of alachlor-degrading Sphingomonas sp. strain JJ-A5.</title>
        <authorList>
            <person name="Lee H."/>
            <person name="Ka J.-O."/>
        </authorList>
    </citation>
    <scope>NUCLEOTIDE SEQUENCE [LARGE SCALE GENOMIC DNA]</scope>
    <source>
        <strain evidence="3">JJ-A5</strain>
    </source>
</reference>
<dbReference type="Pfam" id="PF11003">
    <property type="entry name" value="DUF2842"/>
    <property type="match status" value="1"/>
</dbReference>
<evidence type="ECO:0000313" key="2">
    <source>
        <dbReference type="EMBL" id="API58202.1"/>
    </source>
</evidence>
<organism evidence="2 3">
    <name type="scientific">Tardibacter chloracetimidivorans</name>
    <dbReference type="NCBI Taxonomy" id="1921510"/>
    <lineage>
        <taxon>Bacteria</taxon>
        <taxon>Pseudomonadati</taxon>
        <taxon>Pseudomonadota</taxon>
        <taxon>Alphaproteobacteria</taxon>
        <taxon>Sphingomonadales</taxon>
        <taxon>Sphingomonadaceae</taxon>
        <taxon>Tardibacter</taxon>
    </lineage>
</organism>
<proteinExistence type="predicted"/>
<keyword evidence="1" id="KW-1133">Transmembrane helix</keyword>
<evidence type="ECO:0000313" key="3">
    <source>
        <dbReference type="Proteomes" id="UP000182063"/>
    </source>
</evidence>
<sequence>MTPTLRKPFGVIAIVIGICIYAALVASAAPWIERLHVLAQTPVYLVLGIIWILPLKPLLRWMETGSWKTPR</sequence>
<dbReference type="STRING" id="1921510.BSL82_01865"/>
<dbReference type="OrthoDB" id="7510023at2"/>
<keyword evidence="1" id="KW-0812">Transmembrane</keyword>
<evidence type="ECO:0000256" key="1">
    <source>
        <dbReference type="SAM" id="Phobius"/>
    </source>
</evidence>
<protein>
    <recommendedName>
        <fullName evidence="4">DUF2842 domain-containing protein</fullName>
    </recommendedName>
</protein>
<name>A0A1L3ZRE5_9SPHN</name>
<dbReference type="Proteomes" id="UP000182063">
    <property type="component" value="Chromosome"/>
</dbReference>
<dbReference type="AlphaFoldDB" id="A0A1L3ZRE5"/>
<evidence type="ECO:0008006" key="4">
    <source>
        <dbReference type="Google" id="ProtNLM"/>
    </source>
</evidence>
<dbReference type="InterPro" id="IPR021265">
    <property type="entry name" value="DUF2842"/>
</dbReference>